<dbReference type="EMBL" id="REGN01000696">
    <property type="protein sequence ID" value="RNA39921.1"/>
    <property type="molecule type" value="Genomic_DNA"/>
</dbReference>
<evidence type="ECO:0000256" key="1">
    <source>
        <dbReference type="SAM" id="Phobius"/>
    </source>
</evidence>
<gene>
    <name evidence="2" type="ORF">BpHYR1_030944</name>
</gene>
<dbReference type="Proteomes" id="UP000276133">
    <property type="component" value="Unassembled WGS sequence"/>
</dbReference>
<name>A0A3M7SVR6_BRAPC</name>
<proteinExistence type="predicted"/>
<accession>A0A3M7SVR6</accession>
<protein>
    <submittedName>
        <fullName evidence="2">Uncharacterized protein</fullName>
    </submittedName>
</protein>
<comment type="caution">
    <text evidence="2">The sequence shown here is derived from an EMBL/GenBank/DDBJ whole genome shotgun (WGS) entry which is preliminary data.</text>
</comment>
<keyword evidence="3" id="KW-1185">Reference proteome</keyword>
<evidence type="ECO:0000313" key="3">
    <source>
        <dbReference type="Proteomes" id="UP000276133"/>
    </source>
</evidence>
<keyword evidence="1" id="KW-0812">Transmembrane</keyword>
<evidence type="ECO:0000313" key="2">
    <source>
        <dbReference type="EMBL" id="RNA39921.1"/>
    </source>
</evidence>
<reference evidence="2 3" key="1">
    <citation type="journal article" date="2018" name="Sci. Rep.">
        <title>Genomic signatures of local adaptation to the degree of environmental predictability in rotifers.</title>
        <authorList>
            <person name="Franch-Gras L."/>
            <person name="Hahn C."/>
            <person name="Garcia-Roger E.M."/>
            <person name="Carmona M.J."/>
            <person name="Serra M."/>
            <person name="Gomez A."/>
        </authorList>
    </citation>
    <scope>NUCLEOTIDE SEQUENCE [LARGE SCALE GENOMIC DNA]</scope>
    <source>
        <strain evidence="2">HYR1</strain>
    </source>
</reference>
<dbReference type="AlphaFoldDB" id="A0A3M7SVR6"/>
<keyword evidence="1" id="KW-1133">Transmembrane helix</keyword>
<feature type="transmembrane region" description="Helical" evidence="1">
    <location>
        <begin position="110"/>
        <end position="135"/>
    </location>
</feature>
<sequence>MGRLQRAALSGRILLVNNLVLLQQPNHAHIVRTIAALVKSVAKLVLQQMLLERAVIAGLVRTTLAQKQLSFFAKRHSICAILTAIKHAHIGHHVSGGELLSVIASQHHRLLAHFFLVLKALHTVVILLVIVVYLAMGVRVRVRVRVLPAHKLGLCAALTPFDQDLYSFVRAATSRKHFDHSSAHLSAQMTGQYVFFARVLPFALKSARTALVHHVLSDVVGKKMVGQVFFDAGATLVLEGTVGTAEVVVFDGG</sequence>
<organism evidence="2 3">
    <name type="scientific">Brachionus plicatilis</name>
    <name type="common">Marine rotifer</name>
    <name type="synonym">Brachionus muelleri</name>
    <dbReference type="NCBI Taxonomy" id="10195"/>
    <lineage>
        <taxon>Eukaryota</taxon>
        <taxon>Metazoa</taxon>
        <taxon>Spiralia</taxon>
        <taxon>Gnathifera</taxon>
        <taxon>Rotifera</taxon>
        <taxon>Eurotatoria</taxon>
        <taxon>Monogononta</taxon>
        <taxon>Pseudotrocha</taxon>
        <taxon>Ploima</taxon>
        <taxon>Brachionidae</taxon>
        <taxon>Brachionus</taxon>
    </lineage>
</organism>
<keyword evidence="1" id="KW-0472">Membrane</keyword>